<dbReference type="EMBL" id="GGYP01000378">
    <property type="protein sequence ID" value="MDE45149.1"/>
    <property type="molecule type" value="Transcribed_RNA"/>
</dbReference>
<evidence type="ECO:0000313" key="9">
    <source>
        <dbReference type="EMBL" id="MDE45149.1"/>
    </source>
</evidence>
<dbReference type="GO" id="GO:0009249">
    <property type="term" value="P:protein lipoylation"/>
    <property type="evidence" value="ECO:0007669"/>
    <property type="project" value="InterPro"/>
</dbReference>
<comment type="pathway">
    <text evidence="1 5">Protein modification; protein lipoylation via endogenous pathway; protein N(6)-(lipoyl)lysine from octanoyl-[acyl-carrier-protein]: step 1/2.</text>
</comment>
<dbReference type="UniPathway" id="UPA00538">
    <property type="reaction ID" value="UER00592"/>
</dbReference>
<accession>A0A6G1S467</accession>
<comment type="subcellular location">
    <subcellularLocation>
        <location evidence="5">Mitochondrion</location>
    </subcellularLocation>
</comment>
<dbReference type="InterPro" id="IPR045864">
    <property type="entry name" value="aa-tRNA-synth_II/BPL/LPL"/>
</dbReference>
<dbReference type="SUPFAM" id="SSF55681">
    <property type="entry name" value="Class II aaRS and biotin synthetases"/>
    <property type="match status" value="1"/>
</dbReference>
<evidence type="ECO:0000259" key="8">
    <source>
        <dbReference type="PROSITE" id="PS51733"/>
    </source>
</evidence>
<evidence type="ECO:0000256" key="7">
    <source>
        <dbReference type="PIRSR" id="PIRSR016262-3"/>
    </source>
</evidence>
<dbReference type="PROSITE" id="PS51733">
    <property type="entry name" value="BPL_LPL_CATALYTIC"/>
    <property type="match status" value="1"/>
</dbReference>
<dbReference type="PROSITE" id="PS01313">
    <property type="entry name" value="LIPB"/>
    <property type="match status" value="1"/>
</dbReference>
<dbReference type="Gene3D" id="3.30.930.10">
    <property type="entry name" value="Bira Bifunctional Protein, Domain 2"/>
    <property type="match status" value="1"/>
</dbReference>
<dbReference type="Pfam" id="PF21948">
    <property type="entry name" value="LplA-B_cat"/>
    <property type="match status" value="1"/>
</dbReference>
<feature type="domain" description="BPL/LPL catalytic" evidence="8">
    <location>
        <begin position="71"/>
        <end position="280"/>
    </location>
</feature>
<dbReference type="AlphaFoldDB" id="A0A6G1S467"/>
<organism evidence="9">
    <name type="scientific">Aceria tosichella</name>
    <name type="common">wheat curl mite</name>
    <dbReference type="NCBI Taxonomy" id="561515"/>
    <lineage>
        <taxon>Eukaryota</taxon>
        <taxon>Metazoa</taxon>
        <taxon>Ecdysozoa</taxon>
        <taxon>Arthropoda</taxon>
        <taxon>Chelicerata</taxon>
        <taxon>Arachnida</taxon>
        <taxon>Acari</taxon>
        <taxon>Acariformes</taxon>
        <taxon>Trombidiformes</taxon>
        <taxon>Prostigmata</taxon>
        <taxon>Eupodina</taxon>
        <taxon>Eriophyoidea</taxon>
        <taxon>Eriophyidae</taxon>
        <taxon>Eriophyinae</taxon>
        <taxon>Aceriini</taxon>
        <taxon>Aceria</taxon>
    </lineage>
</organism>
<evidence type="ECO:0000256" key="3">
    <source>
        <dbReference type="ARBA" id="ARBA00022679"/>
    </source>
</evidence>
<name>A0A6G1S467_9ACAR</name>
<dbReference type="GO" id="GO:0005739">
    <property type="term" value="C:mitochondrion"/>
    <property type="evidence" value="ECO:0007669"/>
    <property type="project" value="UniProtKB-SubCell"/>
</dbReference>
<reference evidence="9" key="1">
    <citation type="submission" date="2018-10" db="EMBL/GenBank/DDBJ databases">
        <title>Transcriptome assembly of Aceria tosichella (Wheat curl mite) Type 2.</title>
        <authorList>
            <person name="Scully E.D."/>
            <person name="Geib S.M."/>
            <person name="Palmer N.A."/>
            <person name="Gupta A.K."/>
            <person name="Sarath G."/>
            <person name="Tatineni S."/>
        </authorList>
    </citation>
    <scope>NUCLEOTIDE SEQUENCE</scope>
    <source>
        <strain evidence="9">LincolnNE</strain>
    </source>
</reference>
<evidence type="ECO:0000256" key="6">
    <source>
        <dbReference type="PIRSR" id="PIRSR016262-1"/>
    </source>
</evidence>
<sequence>MKPIVYVRRLGRIPYKKALDIQLVLFEDLKSHVSSITTSSTALETNQGGRFLKSSPQHRSALFRDYRSTYFEPVNSLLLLEHNPVYTVGIRSQPYGHDYVSKLQEKLKDNNLNAEFVSTNRGGLITFHGPGQLVAYPIIYLGDFKQSVPKRSVKTYVKNLENTIIDTLAMVGLKNAHTVPEYPGVWLGGGDRKIAFIGISCKRHVTMHGISINCDCDLSWFDHIVSCGIENKAITSIRQEFMVGDQFRNNSNNTGCPNLGVEHIANAFCSSFAQHFDCELREG</sequence>
<keyword evidence="3 5" id="KW-0808">Transferase</keyword>
<feature type="active site" description="Acyl-thioester intermediate" evidence="6">
    <location>
        <position position="227"/>
    </location>
</feature>
<proteinExistence type="inferred from homology"/>
<gene>
    <name evidence="9" type="ORF">g.10274</name>
</gene>
<comment type="function">
    <text evidence="5">Catalyzes the transfer of endogenously produced octanoic acid from octanoyl-acyl-carrier-protein onto the lipoyl domains of lipoate-dependent enzymes. Lipoyl-ACP can also act as a substrate although octanoyl-ACP is likely to be the physiological substrate.</text>
</comment>
<evidence type="ECO:0000256" key="4">
    <source>
        <dbReference type="ARBA" id="ARBA00023315"/>
    </source>
</evidence>
<dbReference type="InterPro" id="IPR000544">
    <property type="entry name" value="Octanoyltransferase"/>
</dbReference>
<dbReference type="GO" id="GO:0033819">
    <property type="term" value="F:lipoyl(octanoyl) transferase activity"/>
    <property type="evidence" value="ECO:0007669"/>
    <property type="project" value="UniProtKB-EC"/>
</dbReference>
<feature type="site" description="Lowers pKa of active site Cys" evidence="7">
    <location>
        <position position="193"/>
    </location>
</feature>
<dbReference type="EC" id="2.3.1.181" evidence="5"/>
<evidence type="ECO:0000256" key="1">
    <source>
        <dbReference type="ARBA" id="ARBA00004821"/>
    </source>
</evidence>
<dbReference type="NCBIfam" id="TIGR00214">
    <property type="entry name" value="lipB"/>
    <property type="match status" value="1"/>
</dbReference>
<keyword evidence="4 5" id="KW-0012">Acyltransferase</keyword>
<keyword evidence="5" id="KW-0496">Mitochondrion</keyword>
<dbReference type="CDD" id="cd16444">
    <property type="entry name" value="LipB"/>
    <property type="match status" value="1"/>
</dbReference>
<evidence type="ECO:0000256" key="2">
    <source>
        <dbReference type="ARBA" id="ARBA00007907"/>
    </source>
</evidence>
<dbReference type="PANTHER" id="PTHR10993">
    <property type="entry name" value="OCTANOYLTRANSFERASE"/>
    <property type="match status" value="1"/>
</dbReference>
<comment type="similarity">
    <text evidence="2 5">Belongs to the LipB family.</text>
</comment>
<dbReference type="InterPro" id="IPR020605">
    <property type="entry name" value="Octanoyltransferase_CS"/>
</dbReference>
<comment type="catalytic activity">
    <reaction evidence="5">
        <text>octanoyl-[ACP] + L-lysyl-[protein] = N(6)-octanoyl-L-lysyl-[protein] + holo-[ACP] + H(+)</text>
        <dbReference type="Rhea" id="RHEA:17665"/>
        <dbReference type="Rhea" id="RHEA-COMP:9636"/>
        <dbReference type="Rhea" id="RHEA-COMP:9685"/>
        <dbReference type="Rhea" id="RHEA-COMP:9752"/>
        <dbReference type="Rhea" id="RHEA-COMP:9928"/>
        <dbReference type="ChEBI" id="CHEBI:15378"/>
        <dbReference type="ChEBI" id="CHEBI:29969"/>
        <dbReference type="ChEBI" id="CHEBI:64479"/>
        <dbReference type="ChEBI" id="CHEBI:78463"/>
        <dbReference type="ChEBI" id="CHEBI:78809"/>
        <dbReference type="EC" id="2.3.1.181"/>
    </reaction>
</comment>
<dbReference type="InterPro" id="IPR004143">
    <property type="entry name" value="BPL_LPL_catalytic"/>
</dbReference>
<evidence type="ECO:0000256" key="5">
    <source>
        <dbReference type="PIRNR" id="PIRNR016262"/>
    </source>
</evidence>
<dbReference type="PIRSF" id="PIRSF016262">
    <property type="entry name" value="LPLase"/>
    <property type="match status" value="1"/>
</dbReference>
<dbReference type="PANTHER" id="PTHR10993:SF7">
    <property type="entry name" value="LIPOYLTRANSFERASE 2, MITOCHONDRIAL-RELATED"/>
    <property type="match status" value="1"/>
</dbReference>
<protein>
    <recommendedName>
        <fullName evidence="5">Octanoyl-[acyl-carrier-protein]:protein N-octanoyltransferase LIPT2, mitochondrial</fullName>
        <ecNumber evidence="5">2.3.1.181</ecNumber>
    </recommendedName>
</protein>
<dbReference type="HAMAP" id="MF_00013">
    <property type="entry name" value="LipB"/>
    <property type="match status" value="1"/>
</dbReference>